<evidence type="ECO:0000313" key="4">
    <source>
        <dbReference type="Proteomes" id="UP000284842"/>
    </source>
</evidence>
<evidence type="ECO:0000313" key="3">
    <source>
        <dbReference type="EMBL" id="PPQ76730.1"/>
    </source>
</evidence>
<dbReference type="InParanoid" id="A0A409WE34"/>
<evidence type="ECO:0000256" key="1">
    <source>
        <dbReference type="SAM" id="MobiDB-lite"/>
    </source>
</evidence>
<dbReference type="OrthoDB" id="2747778at2759"/>
<organism evidence="3 4">
    <name type="scientific">Panaeolus cyanescens</name>
    <dbReference type="NCBI Taxonomy" id="181874"/>
    <lineage>
        <taxon>Eukaryota</taxon>
        <taxon>Fungi</taxon>
        <taxon>Dikarya</taxon>
        <taxon>Basidiomycota</taxon>
        <taxon>Agaricomycotina</taxon>
        <taxon>Agaricomycetes</taxon>
        <taxon>Agaricomycetidae</taxon>
        <taxon>Agaricales</taxon>
        <taxon>Agaricineae</taxon>
        <taxon>Galeropsidaceae</taxon>
        <taxon>Panaeolus</taxon>
    </lineage>
</organism>
<dbReference type="EMBL" id="NHTK01005539">
    <property type="protein sequence ID" value="PPQ76730.1"/>
    <property type="molecule type" value="Genomic_DNA"/>
</dbReference>
<reference evidence="3 4" key="1">
    <citation type="journal article" date="2018" name="Evol. Lett.">
        <title>Horizontal gene cluster transfer increased hallucinogenic mushroom diversity.</title>
        <authorList>
            <person name="Reynolds H.T."/>
            <person name="Vijayakumar V."/>
            <person name="Gluck-Thaler E."/>
            <person name="Korotkin H.B."/>
            <person name="Matheny P.B."/>
            <person name="Slot J.C."/>
        </authorList>
    </citation>
    <scope>NUCLEOTIDE SEQUENCE [LARGE SCALE GENOMIC DNA]</scope>
    <source>
        <strain evidence="3 4">2629</strain>
    </source>
</reference>
<accession>A0A409WE34</accession>
<proteinExistence type="predicted"/>
<name>A0A409WE34_9AGAR</name>
<gene>
    <name evidence="3" type="ORF">CVT24_010992</name>
</gene>
<protein>
    <recommendedName>
        <fullName evidence="2">Fungal-type protein kinase domain-containing protein</fullName>
    </recommendedName>
</protein>
<dbReference type="InterPro" id="IPR040976">
    <property type="entry name" value="Pkinase_fungal"/>
</dbReference>
<dbReference type="Pfam" id="PF17667">
    <property type="entry name" value="Pkinase_fungal"/>
    <property type="match status" value="1"/>
</dbReference>
<feature type="region of interest" description="Disordered" evidence="1">
    <location>
        <begin position="216"/>
        <end position="237"/>
    </location>
</feature>
<feature type="domain" description="Fungal-type protein kinase" evidence="2">
    <location>
        <begin position="25"/>
        <end position="96"/>
    </location>
</feature>
<sequence length="237" mass="26892">RRGGQEPEPKGLGILCAKDPKNLREGEGYGNLIDFGLCINADRKTSFNGKELRTGTRAFHSVRVLRSLSNYWHEFGVYQKCYLDDLESFFWVLVRILLRIFYPIDHTDEKRTKDSLKAHQNALDNFFEAVPPTAAFWKRAFLAQSSDKYIDNFIGSKCDSDVVDLVGDLGAFFLQFVRLAEKRVPIPDDPNDHYREVISLFDNAIYKLEMAQSVPNPVPKAPPSVSNEVDTPTIAST</sequence>
<feature type="compositionally biased region" description="Polar residues" evidence="1">
    <location>
        <begin position="224"/>
        <end position="237"/>
    </location>
</feature>
<feature type="non-terminal residue" evidence="3">
    <location>
        <position position="1"/>
    </location>
</feature>
<comment type="caution">
    <text evidence="3">The sequence shown here is derived from an EMBL/GenBank/DDBJ whole genome shotgun (WGS) entry which is preliminary data.</text>
</comment>
<keyword evidence="4" id="KW-1185">Reference proteome</keyword>
<evidence type="ECO:0000259" key="2">
    <source>
        <dbReference type="Pfam" id="PF17667"/>
    </source>
</evidence>
<dbReference type="AlphaFoldDB" id="A0A409WE34"/>
<dbReference type="Proteomes" id="UP000284842">
    <property type="component" value="Unassembled WGS sequence"/>
</dbReference>